<dbReference type="AlphaFoldDB" id="A0A7S3NRM2"/>
<name>A0A7S3NRM2_9STRA</name>
<proteinExistence type="predicted"/>
<sequence length="137" mass="15291">MHPLPPICSDEKRNSNADFRELVNCKIVDRLNESESVPVAKKRHVDSERDILDDALELLEATNNNVDGNIAAMAEQLMKQDDRDSMLKAHRLLCESGVQLGLWSLGQNPTSTKEATPQDTCVEKFNPIPAWDHGGKL</sequence>
<protein>
    <submittedName>
        <fullName evidence="1">Uncharacterized protein</fullName>
    </submittedName>
</protein>
<reference evidence="1" key="1">
    <citation type="submission" date="2021-01" db="EMBL/GenBank/DDBJ databases">
        <authorList>
            <person name="Corre E."/>
            <person name="Pelletier E."/>
            <person name="Niang G."/>
            <person name="Scheremetjew M."/>
            <person name="Finn R."/>
            <person name="Kale V."/>
            <person name="Holt S."/>
            <person name="Cochrane G."/>
            <person name="Meng A."/>
            <person name="Brown T."/>
            <person name="Cohen L."/>
        </authorList>
    </citation>
    <scope>NUCLEOTIDE SEQUENCE</scope>
    <source>
        <strain evidence="1">CCMP1510</strain>
    </source>
</reference>
<accession>A0A7S3NRM2</accession>
<dbReference type="EMBL" id="HBIJ01023832">
    <property type="protein sequence ID" value="CAE0374977.1"/>
    <property type="molecule type" value="Transcribed_RNA"/>
</dbReference>
<evidence type="ECO:0000313" key="1">
    <source>
        <dbReference type="EMBL" id="CAE0374977.1"/>
    </source>
</evidence>
<gene>
    <name evidence="1" type="ORF">ALAG00032_LOCUS15781</name>
</gene>
<organism evidence="1">
    <name type="scientific">Aureoumbra lagunensis</name>
    <dbReference type="NCBI Taxonomy" id="44058"/>
    <lineage>
        <taxon>Eukaryota</taxon>
        <taxon>Sar</taxon>
        <taxon>Stramenopiles</taxon>
        <taxon>Ochrophyta</taxon>
        <taxon>Pelagophyceae</taxon>
        <taxon>Pelagomonadales</taxon>
        <taxon>Aureoumbra</taxon>
    </lineage>
</organism>